<dbReference type="eggNOG" id="COG3064">
    <property type="taxonomic scope" value="Bacteria"/>
</dbReference>
<reference evidence="2" key="1">
    <citation type="submission" date="2006-10" db="EMBL/GenBank/DDBJ databases">
        <title>Complete sequence of Solibacter usitatus Ellin6076.</title>
        <authorList>
            <consortium name="US DOE Joint Genome Institute"/>
            <person name="Copeland A."/>
            <person name="Lucas S."/>
            <person name="Lapidus A."/>
            <person name="Barry K."/>
            <person name="Detter J.C."/>
            <person name="Glavina del Rio T."/>
            <person name="Hammon N."/>
            <person name="Israni S."/>
            <person name="Dalin E."/>
            <person name="Tice H."/>
            <person name="Pitluck S."/>
            <person name="Thompson L.S."/>
            <person name="Brettin T."/>
            <person name="Bruce D."/>
            <person name="Han C."/>
            <person name="Tapia R."/>
            <person name="Gilna P."/>
            <person name="Schmutz J."/>
            <person name="Larimer F."/>
            <person name="Land M."/>
            <person name="Hauser L."/>
            <person name="Kyrpides N."/>
            <person name="Mikhailova N."/>
            <person name="Janssen P.H."/>
            <person name="Kuske C.R."/>
            <person name="Richardson P."/>
        </authorList>
    </citation>
    <scope>NUCLEOTIDE SEQUENCE</scope>
    <source>
        <strain evidence="2">Ellin6076</strain>
    </source>
</reference>
<gene>
    <name evidence="2" type="ordered locus">Acid_5040</name>
</gene>
<name>Q01WH0_SOLUE</name>
<proteinExistence type="predicted"/>
<dbReference type="EMBL" id="CP000473">
    <property type="protein sequence ID" value="ABJ85995.1"/>
    <property type="molecule type" value="Genomic_DNA"/>
</dbReference>
<dbReference type="KEGG" id="sus:Acid_5040"/>
<evidence type="ECO:0000313" key="2">
    <source>
        <dbReference type="EMBL" id="ABJ85995.1"/>
    </source>
</evidence>
<dbReference type="Gene3D" id="2.60.120.380">
    <property type="match status" value="1"/>
</dbReference>
<dbReference type="InParanoid" id="Q01WH0"/>
<accession>Q01WH0</accession>
<sequence length="770" mass="83155">MVDYLLPRGGGVGSTVEVEFHGSYLENPKEIVFSRAGITAAGFAPYKNGFKVKFQIARDCPLGEHVLRVRTATGLSDAVTFWVSPFPTVYEFEDRIGQNDTIATAKPVPLNSTVEGQILPGSDADIDVYRVEVREGQRISVEVEAARLGTLHQGGDSDLAVRILDADGKVLGHNDDSALYVQDPVLSILARKSGSYYVEIRQQIYVTPKQAYYRAHIGTYSRPTAIYPAGGQAGSSVIARVLGDPAGERTVAIALPRKVGNFEYFGEAPSANVLRVSNYPNALWEEQHGALVSLPAALNGILAKAGEGHTWRVAMKKGESWKVQVFARTLGAPVDPKFWIRAANGLKNLLEADDARLIDLGQPSARGTWYVKDQQDPVAVFKVPADGEYLVGIEDATGAGGPDHVYRMEIEPVRDTVYTHITMSEGYQMPRLTGLIVPQGNRWTLDVQLAQGIGNSYKGEIDLEAAGLPRGVTMIAPRVPKGATRVPVQFVAAADAPAQSAQIEILARAVEAGVKLESGSRQGFALVNRGGELPWHLVFLDHYTLAVTEPAPFHVKLASPPIPLMRGSELLLKAEVERARGFDGPVEIQTDWLPPGVSKEPTVTIPAGKTEARFKIQANDKAAIGTYKIAMNACTTGGDAYSGIGRVRVSSEFVELKVAEPYLSIELTRTSVERGKKGEIVGTLKVSRPFEGKATVKLLQLPRGVKMLEPAPAITAKDKDIVFRIEADADALAGLYKGITCEVAFTDVGQTVHSTTGSGILRVDMARSWI</sequence>
<dbReference type="STRING" id="234267.Acid_5040"/>
<organism evidence="2">
    <name type="scientific">Solibacter usitatus (strain Ellin6076)</name>
    <dbReference type="NCBI Taxonomy" id="234267"/>
    <lineage>
        <taxon>Bacteria</taxon>
        <taxon>Pseudomonadati</taxon>
        <taxon>Acidobacteriota</taxon>
        <taxon>Terriglobia</taxon>
        <taxon>Bryobacterales</taxon>
        <taxon>Solibacteraceae</taxon>
        <taxon>Candidatus Solibacter</taxon>
    </lineage>
</organism>
<dbReference type="Pfam" id="PF04151">
    <property type="entry name" value="PPC"/>
    <property type="match status" value="1"/>
</dbReference>
<evidence type="ECO:0000259" key="1">
    <source>
        <dbReference type="Pfam" id="PF04151"/>
    </source>
</evidence>
<dbReference type="AlphaFoldDB" id="Q01WH0"/>
<dbReference type="InterPro" id="IPR007280">
    <property type="entry name" value="Peptidase_C_arc/bac"/>
</dbReference>
<dbReference type="HOGENOM" id="CLU_341272_0_0_0"/>
<protein>
    <recommendedName>
        <fullName evidence="1">Peptidase C-terminal archaeal/bacterial domain-containing protein</fullName>
    </recommendedName>
</protein>
<feature type="domain" description="Peptidase C-terminal archaeal/bacterial" evidence="1">
    <location>
        <begin position="125"/>
        <end position="201"/>
    </location>
</feature>